<proteinExistence type="predicted"/>
<name>A0A7V0T4S7_UNCW3</name>
<gene>
    <name evidence="2" type="ORF">ENN51_01200</name>
</gene>
<evidence type="ECO:0000256" key="1">
    <source>
        <dbReference type="SAM" id="SignalP"/>
    </source>
</evidence>
<accession>A0A7V0T4S7</accession>
<reference evidence="2" key="1">
    <citation type="journal article" date="2020" name="mSystems">
        <title>Genome- and Community-Level Interaction Insights into Carbon Utilization and Element Cycling Functions of Hydrothermarchaeota in Hydrothermal Sediment.</title>
        <authorList>
            <person name="Zhou Z."/>
            <person name="Liu Y."/>
            <person name="Xu W."/>
            <person name="Pan J."/>
            <person name="Luo Z.H."/>
            <person name="Li M."/>
        </authorList>
    </citation>
    <scope>NUCLEOTIDE SEQUENCE [LARGE SCALE GENOMIC DNA]</scope>
    <source>
        <strain evidence="2">SpSt-1182</strain>
    </source>
</reference>
<organism evidence="2">
    <name type="scientific">candidate division WOR-3 bacterium</name>
    <dbReference type="NCBI Taxonomy" id="2052148"/>
    <lineage>
        <taxon>Bacteria</taxon>
        <taxon>Bacteria division WOR-3</taxon>
    </lineage>
</organism>
<dbReference type="Proteomes" id="UP000885672">
    <property type="component" value="Unassembled WGS sequence"/>
</dbReference>
<sequence>MILLLLSLVAGAPVAPAVCGTPMFHRLALDGAPLPARPSLTRADVDRTADQGPEPGDTLMLWIWNMSVMPPTQYQAPFVCVDKGAHAYVMVHDSALAAGLVDSADAARIIERFE</sequence>
<dbReference type="EMBL" id="DSBX01000044">
    <property type="protein sequence ID" value="HDQ98893.1"/>
    <property type="molecule type" value="Genomic_DNA"/>
</dbReference>
<protein>
    <submittedName>
        <fullName evidence="2">Uncharacterized protein</fullName>
    </submittedName>
</protein>
<dbReference type="AlphaFoldDB" id="A0A7V0T4S7"/>
<feature type="non-terminal residue" evidence="2">
    <location>
        <position position="114"/>
    </location>
</feature>
<feature type="chain" id="PRO_5031011425" evidence="1">
    <location>
        <begin position="18"/>
        <end position="114"/>
    </location>
</feature>
<feature type="signal peptide" evidence="1">
    <location>
        <begin position="1"/>
        <end position="17"/>
    </location>
</feature>
<evidence type="ECO:0000313" key="2">
    <source>
        <dbReference type="EMBL" id="HDQ98893.1"/>
    </source>
</evidence>
<keyword evidence="1" id="KW-0732">Signal</keyword>
<comment type="caution">
    <text evidence="2">The sequence shown here is derived from an EMBL/GenBank/DDBJ whole genome shotgun (WGS) entry which is preliminary data.</text>
</comment>